<keyword evidence="6 7" id="KW-0472">Membrane</keyword>
<keyword evidence="3" id="KW-1003">Cell membrane</keyword>
<dbReference type="Proteomes" id="UP001571476">
    <property type="component" value="Unassembled WGS sequence"/>
</dbReference>
<dbReference type="PANTHER" id="PTHR30193">
    <property type="entry name" value="ABC TRANSPORTER PERMEASE PROTEIN"/>
    <property type="match status" value="1"/>
</dbReference>
<evidence type="ECO:0000313" key="10">
    <source>
        <dbReference type="EMBL" id="MFA3841423.1"/>
    </source>
</evidence>
<dbReference type="InterPro" id="IPR000515">
    <property type="entry name" value="MetI-like"/>
</dbReference>
<evidence type="ECO:0000313" key="11">
    <source>
        <dbReference type="Proteomes" id="UP001571476"/>
    </source>
</evidence>
<feature type="transmembrane region" description="Helical" evidence="7">
    <location>
        <begin position="242"/>
        <end position="262"/>
    </location>
</feature>
<dbReference type="Gene3D" id="1.10.3720.10">
    <property type="entry name" value="MetI-like"/>
    <property type="match status" value="1"/>
</dbReference>
<dbReference type="CDD" id="cd06261">
    <property type="entry name" value="TM_PBP2"/>
    <property type="match status" value="1"/>
</dbReference>
<evidence type="ECO:0000256" key="4">
    <source>
        <dbReference type="ARBA" id="ARBA00022692"/>
    </source>
</evidence>
<evidence type="ECO:0000256" key="1">
    <source>
        <dbReference type="ARBA" id="ARBA00004651"/>
    </source>
</evidence>
<dbReference type="EMBL" id="JBGOSP010000024">
    <property type="protein sequence ID" value="MFA3841423.1"/>
    <property type="molecule type" value="Genomic_DNA"/>
</dbReference>
<feature type="region of interest" description="Disordered" evidence="8">
    <location>
        <begin position="1"/>
        <end position="28"/>
    </location>
</feature>
<feature type="transmembrane region" description="Helical" evidence="7">
    <location>
        <begin position="183"/>
        <end position="205"/>
    </location>
</feature>
<feature type="transmembrane region" description="Helical" evidence="7">
    <location>
        <begin position="131"/>
        <end position="151"/>
    </location>
</feature>
<gene>
    <name evidence="10" type="ORF">ACEG43_35395</name>
</gene>
<comment type="subcellular location">
    <subcellularLocation>
        <location evidence="1 7">Cell membrane</location>
        <topology evidence="1 7">Multi-pass membrane protein</topology>
    </subcellularLocation>
</comment>
<keyword evidence="4 7" id="KW-0812">Transmembrane</keyword>
<protein>
    <submittedName>
        <fullName evidence="10">Carbohydrate ABC transporter permease</fullName>
    </submittedName>
</protein>
<dbReference type="PANTHER" id="PTHR30193:SF37">
    <property type="entry name" value="INNER MEMBRANE ABC TRANSPORTER PERMEASE PROTEIN YCJO"/>
    <property type="match status" value="1"/>
</dbReference>
<proteinExistence type="inferred from homology"/>
<organism evidence="10 11">
    <name type="scientific">Streptomyces aureus</name>
    <dbReference type="NCBI Taxonomy" id="193461"/>
    <lineage>
        <taxon>Bacteria</taxon>
        <taxon>Bacillati</taxon>
        <taxon>Actinomycetota</taxon>
        <taxon>Actinomycetes</taxon>
        <taxon>Kitasatosporales</taxon>
        <taxon>Streptomycetaceae</taxon>
        <taxon>Streptomyces</taxon>
    </lineage>
</organism>
<dbReference type="InterPro" id="IPR051393">
    <property type="entry name" value="ABC_transporter_permease"/>
</dbReference>
<sequence>MATTDAHPAAPPRTIPAPATTRSSARTRRAYQRRKPWLGLAYLAPALAVYALVVIVPTVQGGYVSLFHWDGVTPATWAGFSNYAGFLSDPQLRQAVEHTLVFIAFFAVLPITLGLLTAALTSRKDVRGAAVYRWVLFLPQVLTPAVTAIVWKRIYAPEGPVNSILRAFGLEALARGWLSDYTWALPALGLAGTWAAFGLCTVLFVSGTQSIPTELYDAVRVDGAGAVREFFTVTLPGLRGQLAVALTLSALGAIRVFDIVWLTTRGGPGTSTITPTIVLYQRAFANPDIGTAAAVGVVLAAVSLAVALVILKLSEDRSR</sequence>
<comment type="similarity">
    <text evidence="7">Belongs to the binding-protein-dependent transport system permease family.</text>
</comment>
<evidence type="ECO:0000256" key="2">
    <source>
        <dbReference type="ARBA" id="ARBA00022448"/>
    </source>
</evidence>
<feature type="transmembrane region" description="Helical" evidence="7">
    <location>
        <begin position="100"/>
        <end position="119"/>
    </location>
</feature>
<comment type="caution">
    <text evidence="10">The sequence shown here is derived from an EMBL/GenBank/DDBJ whole genome shotgun (WGS) entry which is preliminary data.</text>
</comment>
<feature type="transmembrane region" description="Helical" evidence="7">
    <location>
        <begin position="37"/>
        <end position="59"/>
    </location>
</feature>
<dbReference type="PROSITE" id="PS50928">
    <property type="entry name" value="ABC_TM1"/>
    <property type="match status" value="1"/>
</dbReference>
<evidence type="ECO:0000256" key="7">
    <source>
        <dbReference type="RuleBase" id="RU363032"/>
    </source>
</evidence>
<keyword evidence="2 7" id="KW-0813">Transport</keyword>
<evidence type="ECO:0000259" key="9">
    <source>
        <dbReference type="PROSITE" id="PS50928"/>
    </source>
</evidence>
<dbReference type="Pfam" id="PF00528">
    <property type="entry name" value="BPD_transp_1"/>
    <property type="match status" value="1"/>
</dbReference>
<feature type="transmembrane region" description="Helical" evidence="7">
    <location>
        <begin position="289"/>
        <end position="311"/>
    </location>
</feature>
<reference evidence="10 11" key="1">
    <citation type="submission" date="2024-08" db="EMBL/GenBank/DDBJ databases">
        <title>Genome sequence of Streptomyces aureus CACIA-1.46HGO.</title>
        <authorList>
            <person name="Evangelista-Martinez Z."/>
        </authorList>
    </citation>
    <scope>NUCLEOTIDE SEQUENCE [LARGE SCALE GENOMIC DNA]</scope>
    <source>
        <strain evidence="10 11">CACIA-1.46HGO</strain>
    </source>
</reference>
<dbReference type="RefSeq" id="WP_372565649.1">
    <property type="nucleotide sequence ID" value="NZ_JBGOSP010000024.1"/>
</dbReference>
<dbReference type="SUPFAM" id="SSF161098">
    <property type="entry name" value="MetI-like"/>
    <property type="match status" value="1"/>
</dbReference>
<evidence type="ECO:0000256" key="5">
    <source>
        <dbReference type="ARBA" id="ARBA00022989"/>
    </source>
</evidence>
<dbReference type="InterPro" id="IPR035906">
    <property type="entry name" value="MetI-like_sf"/>
</dbReference>
<accession>A0ABV4SWK3</accession>
<feature type="domain" description="ABC transmembrane type-1" evidence="9">
    <location>
        <begin position="96"/>
        <end position="310"/>
    </location>
</feature>
<keyword evidence="11" id="KW-1185">Reference proteome</keyword>
<evidence type="ECO:0000256" key="3">
    <source>
        <dbReference type="ARBA" id="ARBA00022475"/>
    </source>
</evidence>
<evidence type="ECO:0000256" key="8">
    <source>
        <dbReference type="SAM" id="MobiDB-lite"/>
    </source>
</evidence>
<keyword evidence="5 7" id="KW-1133">Transmembrane helix</keyword>
<name>A0ABV4SWK3_9ACTN</name>
<evidence type="ECO:0000256" key="6">
    <source>
        <dbReference type="ARBA" id="ARBA00023136"/>
    </source>
</evidence>